<keyword evidence="3" id="KW-0949">S-adenosyl-L-methionine</keyword>
<keyword evidence="4" id="KW-0479">Metal-binding</keyword>
<dbReference type="CDD" id="cd01335">
    <property type="entry name" value="Radical_SAM"/>
    <property type="match status" value="1"/>
</dbReference>
<evidence type="ECO:0000256" key="2">
    <source>
        <dbReference type="ARBA" id="ARBA00022485"/>
    </source>
</evidence>
<dbReference type="Gene3D" id="3.80.30.20">
    <property type="entry name" value="tm_1862 like domain"/>
    <property type="match status" value="1"/>
</dbReference>
<evidence type="ECO:0000256" key="3">
    <source>
        <dbReference type="ARBA" id="ARBA00022691"/>
    </source>
</evidence>
<dbReference type="SFLD" id="SFLDG01082">
    <property type="entry name" value="B12-binding_domain_containing"/>
    <property type="match status" value="1"/>
</dbReference>
<dbReference type="GO" id="GO:0005737">
    <property type="term" value="C:cytoplasm"/>
    <property type="evidence" value="ECO:0007669"/>
    <property type="project" value="TreeGrafter"/>
</dbReference>
<dbReference type="Pfam" id="PF16199">
    <property type="entry name" value="Radical_SAM_C"/>
    <property type="match status" value="1"/>
</dbReference>
<proteinExistence type="predicted"/>
<dbReference type="PANTHER" id="PTHR11135:SF0">
    <property type="entry name" value="ELONGATOR COMPLEX PROTEIN 3"/>
    <property type="match status" value="1"/>
</dbReference>
<keyword evidence="5" id="KW-0408">Iron</keyword>
<dbReference type="PANTHER" id="PTHR11135">
    <property type="entry name" value="HISTONE ACETYLTRANSFERASE-RELATED"/>
    <property type="match status" value="1"/>
</dbReference>
<comment type="cofactor">
    <cofactor evidence="1">
        <name>[4Fe-4S] cluster</name>
        <dbReference type="ChEBI" id="CHEBI:49883"/>
    </cofactor>
</comment>
<feature type="domain" description="Radical SAM core" evidence="7">
    <location>
        <begin position="1"/>
        <end position="236"/>
    </location>
</feature>
<evidence type="ECO:0000259" key="7">
    <source>
        <dbReference type="PROSITE" id="PS51918"/>
    </source>
</evidence>
<dbReference type="SMART" id="SM00729">
    <property type="entry name" value="Elp3"/>
    <property type="match status" value="1"/>
</dbReference>
<name>A0A644T1M0_9ZZZZ</name>
<dbReference type="GO" id="GO:0046872">
    <property type="term" value="F:metal ion binding"/>
    <property type="evidence" value="ECO:0007669"/>
    <property type="project" value="UniProtKB-KW"/>
</dbReference>
<evidence type="ECO:0000256" key="5">
    <source>
        <dbReference type="ARBA" id="ARBA00023004"/>
    </source>
</evidence>
<dbReference type="InterPro" id="IPR023404">
    <property type="entry name" value="rSAM_horseshoe"/>
</dbReference>
<dbReference type="EMBL" id="VSSQ01000012">
    <property type="protein sequence ID" value="MPL60377.1"/>
    <property type="molecule type" value="Genomic_DNA"/>
</dbReference>
<reference evidence="8" key="1">
    <citation type="submission" date="2019-08" db="EMBL/GenBank/DDBJ databases">
        <authorList>
            <person name="Kucharzyk K."/>
            <person name="Murdoch R.W."/>
            <person name="Higgins S."/>
            <person name="Loffler F."/>
        </authorList>
    </citation>
    <scope>NUCLEOTIDE SEQUENCE</scope>
</reference>
<dbReference type="InterPro" id="IPR006638">
    <property type="entry name" value="Elp3/MiaA/NifB-like_rSAM"/>
</dbReference>
<evidence type="ECO:0000256" key="6">
    <source>
        <dbReference type="ARBA" id="ARBA00023014"/>
    </source>
</evidence>
<dbReference type="InterPro" id="IPR032432">
    <property type="entry name" value="Radical_SAM_C"/>
</dbReference>
<sequence>MKHYIIPIFIPHYGCPHQCIFCNQKRITGLQTPVTPEAVTGIINEQLSLINKPRHIEIAFYGGSFTALSLDIQQALLTPAYLALKSGKVHAIRISTRPDYITHDILNLVSRLGVSIIELGAQSLDDLVLQTSVRGHTSQAIARAVKLIKSAGIKCGLQLMVGLPGETWASLIKTTYQAVELEPDFTRIYPTLVIADTQLAQLYKAGAYKPLTISEAISRSAFMKLIFTRNNIPVIRTGLQASEGLASNNVVLAGPYHPAFGEMVDSHLFNAMIVRCLEHLSELDAAIIIHHHTKDTSKVRGLSNSHINAWHQDYHANIKLVADGPKPGYLLIETLGLHCVITNTML</sequence>
<dbReference type="GO" id="GO:0002926">
    <property type="term" value="P:tRNA wobble base 5-methoxycarbonylmethyl-2-thiouridinylation"/>
    <property type="evidence" value="ECO:0007669"/>
    <property type="project" value="TreeGrafter"/>
</dbReference>
<dbReference type="SFLD" id="SFLDG01086">
    <property type="entry name" value="elongater_protein-like"/>
    <property type="match status" value="1"/>
</dbReference>
<dbReference type="InterPro" id="IPR007197">
    <property type="entry name" value="rSAM"/>
</dbReference>
<dbReference type="InterPro" id="IPR039661">
    <property type="entry name" value="ELP3"/>
</dbReference>
<dbReference type="SUPFAM" id="SSF102114">
    <property type="entry name" value="Radical SAM enzymes"/>
    <property type="match status" value="1"/>
</dbReference>
<dbReference type="AlphaFoldDB" id="A0A644T1M0"/>
<organism evidence="8">
    <name type="scientific">bioreactor metagenome</name>
    <dbReference type="NCBI Taxonomy" id="1076179"/>
    <lineage>
        <taxon>unclassified sequences</taxon>
        <taxon>metagenomes</taxon>
        <taxon>ecological metagenomes</taxon>
    </lineage>
</organism>
<dbReference type="GO" id="GO:0051539">
    <property type="term" value="F:4 iron, 4 sulfur cluster binding"/>
    <property type="evidence" value="ECO:0007669"/>
    <property type="project" value="UniProtKB-KW"/>
</dbReference>
<keyword evidence="2" id="KW-0004">4Fe-4S</keyword>
<accession>A0A644T1M0</accession>
<comment type="caution">
    <text evidence="8">The sequence shown here is derived from an EMBL/GenBank/DDBJ whole genome shotgun (WGS) entry which is preliminary data.</text>
</comment>
<dbReference type="InterPro" id="IPR058240">
    <property type="entry name" value="rSAM_sf"/>
</dbReference>
<dbReference type="GO" id="GO:0003824">
    <property type="term" value="F:catalytic activity"/>
    <property type="evidence" value="ECO:0007669"/>
    <property type="project" value="InterPro"/>
</dbReference>
<dbReference type="SFLD" id="SFLDS00029">
    <property type="entry name" value="Radical_SAM"/>
    <property type="match status" value="1"/>
</dbReference>
<dbReference type="PROSITE" id="PS51918">
    <property type="entry name" value="RADICAL_SAM"/>
    <property type="match status" value="1"/>
</dbReference>
<evidence type="ECO:0000256" key="4">
    <source>
        <dbReference type="ARBA" id="ARBA00022723"/>
    </source>
</evidence>
<protein>
    <recommendedName>
        <fullName evidence="7">Radical SAM core domain-containing protein</fullName>
    </recommendedName>
</protein>
<gene>
    <name evidence="8" type="ORF">SDC9_05938</name>
</gene>
<evidence type="ECO:0000313" key="8">
    <source>
        <dbReference type="EMBL" id="MPL60377.1"/>
    </source>
</evidence>
<keyword evidence="6" id="KW-0411">Iron-sulfur</keyword>
<dbReference type="Pfam" id="PF04055">
    <property type="entry name" value="Radical_SAM"/>
    <property type="match status" value="1"/>
</dbReference>
<evidence type="ECO:0000256" key="1">
    <source>
        <dbReference type="ARBA" id="ARBA00001966"/>
    </source>
</evidence>